<dbReference type="InterPro" id="IPR055519">
    <property type="entry name" value="DUF7093"/>
</dbReference>
<dbReference type="RefSeq" id="WP_232570740.1">
    <property type="nucleotide sequence ID" value="NZ_CP089466.1"/>
</dbReference>
<evidence type="ECO:0000313" key="3">
    <source>
        <dbReference type="Proteomes" id="UP001595660"/>
    </source>
</evidence>
<dbReference type="AlphaFoldDB" id="A0ABD5NFM4"/>
<dbReference type="Pfam" id="PF23373">
    <property type="entry name" value="DUF7093"/>
    <property type="match status" value="1"/>
</dbReference>
<dbReference type="EMBL" id="JBHRWN010000002">
    <property type="protein sequence ID" value="MFC3478143.1"/>
    <property type="molecule type" value="Genomic_DNA"/>
</dbReference>
<name>A0ABD5NFM4_9EURY</name>
<organism evidence="2 3">
    <name type="scientific">Halobacterium litoreum</name>
    <dbReference type="NCBI Taxonomy" id="2039234"/>
    <lineage>
        <taxon>Archaea</taxon>
        <taxon>Methanobacteriati</taxon>
        <taxon>Methanobacteriota</taxon>
        <taxon>Stenosarchaea group</taxon>
        <taxon>Halobacteria</taxon>
        <taxon>Halobacteriales</taxon>
        <taxon>Halobacteriaceae</taxon>
        <taxon>Halobacterium</taxon>
    </lineage>
</organism>
<gene>
    <name evidence="2" type="ORF">ACFOKC_10450</name>
</gene>
<evidence type="ECO:0008006" key="4">
    <source>
        <dbReference type="Google" id="ProtNLM"/>
    </source>
</evidence>
<feature type="compositionally biased region" description="Low complexity" evidence="1">
    <location>
        <begin position="65"/>
        <end position="86"/>
    </location>
</feature>
<evidence type="ECO:0000256" key="1">
    <source>
        <dbReference type="SAM" id="MobiDB-lite"/>
    </source>
</evidence>
<evidence type="ECO:0000313" key="2">
    <source>
        <dbReference type="EMBL" id="MFC3478143.1"/>
    </source>
</evidence>
<feature type="compositionally biased region" description="Low complexity" evidence="1">
    <location>
        <begin position="93"/>
        <end position="120"/>
    </location>
</feature>
<accession>A0ABD5NFM4</accession>
<feature type="compositionally biased region" description="Low complexity" evidence="1">
    <location>
        <begin position="201"/>
        <end position="214"/>
    </location>
</feature>
<keyword evidence="3" id="KW-1185">Reference proteome</keyword>
<feature type="compositionally biased region" description="Acidic residues" evidence="1">
    <location>
        <begin position="144"/>
        <end position="171"/>
    </location>
</feature>
<reference evidence="2 3" key="1">
    <citation type="journal article" date="2019" name="Int. J. Syst. Evol. Microbiol.">
        <title>The Global Catalogue of Microorganisms (GCM) 10K type strain sequencing project: providing services to taxonomists for standard genome sequencing and annotation.</title>
        <authorList>
            <consortium name="The Broad Institute Genomics Platform"/>
            <consortium name="The Broad Institute Genome Sequencing Center for Infectious Disease"/>
            <person name="Wu L."/>
            <person name="Ma J."/>
        </authorList>
    </citation>
    <scope>NUCLEOTIDE SEQUENCE [LARGE SCALE GENOMIC DNA]</scope>
    <source>
        <strain evidence="2 3">CGMCC 1.12562</strain>
    </source>
</reference>
<dbReference type="Proteomes" id="UP001595660">
    <property type="component" value="Unassembled WGS sequence"/>
</dbReference>
<protein>
    <recommendedName>
        <fullName evidence="4">Oxidoreductase</fullName>
    </recommendedName>
</protein>
<feature type="compositionally biased region" description="Basic and acidic residues" evidence="1">
    <location>
        <begin position="37"/>
        <end position="57"/>
    </location>
</feature>
<sequence length="312" mass="32473">MGLRCSLLGHDYGESFVERDREERGNEVVVTERELQECARCGAERVTSENTEVRSLEPDPEPATEETASTPDQQTEQAATANAGADDSGGSGAFTSATDAIEQAEAGAGASTEDAGGAADADPDGEDAVILDDDADDGTPGSDQWDEPEDEVDPTDAPEPTADPDEEDVEFVDAGPDETTGAADTQSAETDAQQAGVGASTETADAGGTQAAAAETDRPRGEWPEPDGEDEGFDATDGDAEDAAFEFGDDEEFVEADTGFTSAGPVESSDGDDLDFELYCPECGFERYAAGSSLRAGDICPECKRGYLAEDR</sequence>
<feature type="compositionally biased region" description="Acidic residues" evidence="1">
    <location>
        <begin position="224"/>
        <end position="250"/>
    </location>
</feature>
<proteinExistence type="predicted"/>
<feature type="compositionally biased region" description="Polar residues" evidence="1">
    <location>
        <begin position="182"/>
        <end position="193"/>
    </location>
</feature>
<comment type="caution">
    <text evidence="2">The sequence shown here is derived from an EMBL/GenBank/DDBJ whole genome shotgun (WGS) entry which is preliminary data.</text>
</comment>
<dbReference type="GeneID" id="69118855"/>
<feature type="region of interest" description="Disordered" evidence="1">
    <location>
        <begin position="37"/>
        <end position="250"/>
    </location>
</feature>
<feature type="compositionally biased region" description="Acidic residues" evidence="1">
    <location>
        <begin position="121"/>
        <end position="137"/>
    </location>
</feature>